<dbReference type="PRINTS" id="PR00364">
    <property type="entry name" value="DISEASERSIST"/>
</dbReference>
<gene>
    <name evidence="2" type="ORF">SAMN04489727_6165</name>
</gene>
<dbReference type="AlphaFoldDB" id="A0A1H4XGI6"/>
<feature type="domain" description="HTH luxR-type" evidence="1">
    <location>
        <begin position="692"/>
        <end position="757"/>
    </location>
</feature>
<dbReference type="GO" id="GO:0006355">
    <property type="term" value="P:regulation of DNA-templated transcription"/>
    <property type="evidence" value="ECO:0007669"/>
    <property type="project" value="InterPro"/>
</dbReference>
<dbReference type="SUPFAM" id="SSF52540">
    <property type="entry name" value="P-loop containing nucleoside triphosphate hydrolases"/>
    <property type="match status" value="1"/>
</dbReference>
<dbReference type="OrthoDB" id="9812579at2"/>
<dbReference type="GO" id="GO:0016887">
    <property type="term" value="F:ATP hydrolysis activity"/>
    <property type="evidence" value="ECO:0007669"/>
    <property type="project" value="InterPro"/>
</dbReference>
<evidence type="ECO:0000259" key="1">
    <source>
        <dbReference type="PROSITE" id="PS50043"/>
    </source>
</evidence>
<dbReference type="InterPro" id="IPR049945">
    <property type="entry name" value="AAA_22"/>
</dbReference>
<dbReference type="RefSeq" id="WP_091313870.1">
    <property type="nucleotide sequence ID" value="NZ_FNSO01000004.1"/>
</dbReference>
<reference evidence="3" key="1">
    <citation type="submission" date="2016-10" db="EMBL/GenBank/DDBJ databases">
        <authorList>
            <person name="Varghese N."/>
            <person name="Submissions S."/>
        </authorList>
    </citation>
    <scope>NUCLEOTIDE SEQUENCE [LARGE SCALE GENOMIC DNA]</scope>
    <source>
        <strain evidence="3">DSM 44544</strain>
    </source>
</reference>
<dbReference type="PRINTS" id="PR00038">
    <property type="entry name" value="HTHLUXR"/>
</dbReference>
<protein>
    <submittedName>
        <fullName evidence="2">Predicted ATPase</fullName>
    </submittedName>
</protein>
<dbReference type="PROSITE" id="PS50043">
    <property type="entry name" value="HTH_LUXR_2"/>
    <property type="match status" value="1"/>
</dbReference>
<proteinExistence type="predicted"/>
<dbReference type="Pfam" id="PF00196">
    <property type="entry name" value="GerE"/>
    <property type="match status" value="1"/>
</dbReference>
<dbReference type="Gene3D" id="1.25.40.10">
    <property type="entry name" value="Tetratricopeptide repeat domain"/>
    <property type="match status" value="1"/>
</dbReference>
<dbReference type="Proteomes" id="UP000199622">
    <property type="component" value="Unassembled WGS sequence"/>
</dbReference>
<dbReference type="Gene3D" id="1.10.10.10">
    <property type="entry name" value="Winged helix-like DNA-binding domain superfamily/Winged helix DNA-binding domain"/>
    <property type="match status" value="1"/>
</dbReference>
<sequence>MGARSRRSAGNLPAELTSFVGRRQETAEAKRLLAAARLVTLTGAAGVGKTRLALRVAADVRRAFPDGVWLVELADLGDPHLVPNTVATAFGLRGTSDQAAGLAEYLEDKQLLLVLDNCEHVGDECAMLAAKLLAASGGLRVLATSRHTLHVEGEHILPVPPLPVPPADDTGAGPAEAVTLFTERAAAVAPGFELTPGNRAAVHRICRRLEGIPLAIELAAVRVRVLSADQILDRLDDRLGLLTDRPLAAQPRRRTLEAAVGWSFELCTPAEQRLWAQASVFPGGFDLDAAEHVCAPGDAGSTLDVVTGLVDKSVLTRQNGTFGRHAWYRMLETVREYGGGKLAGEEAGVRARQTGYYAELARRYRAEGFGPRQSEWLARLRREHANLRTVLEHCLSAPGQAGHALDIAASLWNFWYGGGLVPEGCSYLRRGLELCRERTVVRARGLYAMAFLAIQTGAPHADLLAELAELAEELDDERLRAGHAECAGMATFFGGDLAGGAVLLERALAGYRTAGDALLVFDTLILLAAVRFFLGDPRGAAAAEEALALTERHQARWSRGYALWAVAVHRWRAAEPGEAADLLREAIALRLTDRTLLAFLVEALAWCQSAEGAHERVARLLGGAAAVWRLSGARVGEMSPYQGVDEQCAALARKALGDEAFDAAFAEAAGSGLDDVIRGALGERPAPGTASKAAEPGGLTRRQREIAELVARGMTNKEIAAALVLSGRTVEGHVENILVKLGLTSRTQVASWLAGQPGWRSG</sequence>
<keyword evidence="3" id="KW-1185">Reference proteome</keyword>
<dbReference type="PANTHER" id="PTHR47691:SF3">
    <property type="entry name" value="HTH-TYPE TRANSCRIPTIONAL REGULATOR RV0890C-RELATED"/>
    <property type="match status" value="1"/>
</dbReference>
<dbReference type="PANTHER" id="PTHR47691">
    <property type="entry name" value="REGULATOR-RELATED"/>
    <property type="match status" value="1"/>
</dbReference>
<name>A0A1H4XGI6_9PSEU</name>
<dbReference type="InterPro" id="IPR016032">
    <property type="entry name" value="Sig_transdc_resp-reg_C-effctor"/>
</dbReference>
<evidence type="ECO:0000313" key="3">
    <source>
        <dbReference type="Proteomes" id="UP000199622"/>
    </source>
</evidence>
<dbReference type="STRING" id="208445.SAMN04489727_6165"/>
<dbReference type="Pfam" id="PF13401">
    <property type="entry name" value="AAA_22"/>
    <property type="match status" value="1"/>
</dbReference>
<dbReference type="InterPro" id="IPR036388">
    <property type="entry name" value="WH-like_DNA-bd_sf"/>
</dbReference>
<dbReference type="EMBL" id="FNSO01000004">
    <property type="protein sequence ID" value="SED04726.1"/>
    <property type="molecule type" value="Genomic_DNA"/>
</dbReference>
<organism evidence="2 3">
    <name type="scientific">Amycolatopsis tolypomycina</name>
    <dbReference type="NCBI Taxonomy" id="208445"/>
    <lineage>
        <taxon>Bacteria</taxon>
        <taxon>Bacillati</taxon>
        <taxon>Actinomycetota</taxon>
        <taxon>Actinomycetes</taxon>
        <taxon>Pseudonocardiales</taxon>
        <taxon>Pseudonocardiaceae</taxon>
        <taxon>Amycolatopsis</taxon>
    </lineage>
</organism>
<dbReference type="InterPro" id="IPR000792">
    <property type="entry name" value="Tscrpt_reg_LuxR_C"/>
</dbReference>
<dbReference type="InterPro" id="IPR011990">
    <property type="entry name" value="TPR-like_helical_dom_sf"/>
</dbReference>
<accession>A0A1H4XGI6</accession>
<dbReference type="SUPFAM" id="SSF46894">
    <property type="entry name" value="C-terminal effector domain of the bipartite response regulators"/>
    <property type="match status" value="1"/>
</dbReference>
<dbReference type="SMART" id="SM00421">
    <property type="entry name" value="HTH_LUXR"/>
    <property type="match status" value="1"/>
</dbReference>
<dbReference type="SUPFAM" id="SSF48452">
    <property type="entry name" value="TPR-like"/>
    <property type="match status" value="1"/>
</dbReference>
<dbReference type="Gene3D" id="3.40.50.300">
    <property type="entry name" value="P-loop containing nucleotide triphosphate hydrolases"/>
    <property type="match status" value="1"/>
</dbReference>
<dbReference type="GO" id="GO:0003677">
    <property type="term" value="F:DNA binding"/>
    <property type="evidence" value="ECO:0007669"/>
    <property type="project" value="InterPro"/>
</dbReference>
<dbReference type="CDD" id="cd06170">
    <property type="entry name" value="LuxR_C_like"/>
    <property type="match status" value="1"/>
</dbReference>
<dbReference type="InterPro" id="IPR027417">
    <property type="entry name" value="P-loop_NTPase"/>
</dbReference>
<dbReference type="PROSITE" id="PS00622">
    <property type="entry name" value="HTH_LUXR_1"/>
    <property type="match status" value="1"/>
</dbReference>
<evidence type="ECO:0000313" key="2">
    <source>
        <dbReference type="EMBL" id="SED04726.1"/>
    </source>
</evidence>